<comment type="caution">
    <text evidence="4">The sequence shown here is derived from an EMBL/GenBank/DDBJ whole genome shotgun (WGS) entry which is preliminary data.</text>
</comment>
<dbReference type="GO" id="GO:0009505">
    <property type="term" value="C:plant-type cell wall"/>
    <property type="evidence" value="ECO:0007669"/>
    <property type="project" value="TreeGrafter"/>
</dbReference>
<evidence type="ECO:0000256" key="3">
    <source>
        <dbReference type="ARBA" id="ARBA00023295"/>
    </source>
</evidence>
<evidence type="ECO:0000256" key="1">
    <source>
        <dbReference type="ARBA" id="ARBA00009743"/>
    </source>
</evidence>
<reference evidence="4 5" key="1">
    <citation type="journal article" date="2020" name="IScience">
        <title>Genome Sequencing of the Endangered Kingdonia uniflora (Circaeasteraceae, Ranunculales) Reveals Potential Mechanisms of Evolutionary Specialization.</title>
        <authorList>
            <person name="Sun Y."/>
            <person name="Deng T."/>
            <person name="Zhang A."/>
            <person name="Moore M.J."/>
            <person name="Landis J.B."/>
            <person name="Lin N."/>
            <person name="Zhang H."/>
            <person name="Zhang X."/>
            <person name="Huang J."/>
            <person name="Zhang X."/>
            <person name="Sun H."/>
            <person name="Wang H."/>
        </authorList>
    </citation>
    <scope>NUCLEOTIDE SEQUENCE [LARGE SCALE GENOMIC DNA]</scope>
    <source>
        <strain evidence="4">TB1705</strain>
        <tissue evidence="4">Leaf</tissue>
    </source>
</reference>
<dbReference type="InterPro" id="IPR002241">
    <property type="entry name" value="Glyco_hydro_27"/>
</dbReference>
<dbReference type="OrthoDB" id="5795902at2759"/>
<gene>
    <name evidence="4" type="ORF">GIB67_016413</name>
</gene>
<keyword evidence="2" id="KW-0378">Hydrolase</keyword>
<dbReference type="GO" id="GO:0004553">
    <property type="term" value="F:hydrolase activity, hydrolyzing O-glycosyl compounds"/>
    <property type="evidence" value="ECO:0007669"/>
    <property type="project" value="InterPro"/>
</dbReference>
<sequence length="88" mass="10005">MESHCWVFADELNSMVLPEKAIQGVKLFISLTWLRGVEDPTTWAPSLGNSWRTTEDINDNWESMADKADLNEAWESYAGHGGINDEIY</sequence>
<protein>
    <submittedName>
        <fullName evidence="4">Uncharacterized protein</fullName>
    </submittedName>
</protein>
<comment type="similarity">
    <text evidence="1">Belongs to the glycosyl hydrolase 27 family.</text>
</comment>
<dbReference type="SUPFAM" id="SSF51445">
    <property type="entry name" value="(Trans)glycosidases"/>
    <property type="match status" value="1"/>
</dbReference>
<keyword evidence="5" id="KW-1185">Reference proteome</keyword>
<proteinExistence type="inferred from homology"/>
<accession>A0A7J7MH21</accession>
<dbReference type="PANTHER" id="PTHR11452">
    <property type="entry name" value="ALPHA-GALACTOSIDASE/ALPHA-N-ACETYLGALACTOSAMINIDASE"/>
    <property type="match status" value="1"/>
</dbReference>
<dbReference type="PANTHER" id="PTHR11452:SF33">
    <property type="entry name" value="ALPHA-GALACTOSIDASE 2"/>
    <property type="match status" value="1"/>
</dbReference>
<evidence type="ECO:0000313" key="4">
    <source>
        <dbReference type="EMBL" id="KAF6154161.1"/>
    </source>
</evidence>
<organism evidence="4 5">
    <name type="scientific">Kingdonia uniflora</name>
    <dbReference type="NCBI Taxonomy" id="39325"/>
    <lineage>
        <taxon>Eukaryota</taxon>
        <taxon>Viridiplantae</taxon>
        <taxon>Streptophyta</taxon>
        <taxon>Embryophyta</taxon>
        <taxon>Tracheophyta</taxon>
        <taxon>Spermatophyta</taxon>
        <taxon>Magnoliopsida</taxon>
        <taxon>Ranunculales</taxon>
        <taxon>Circaeasteraceae</taxon>
        <taxon>Kingdonia</taxon>
    </lineage>
</organism>
<dbReference type="InterPro" id="IPR017853">
    <property type="entry name" value="GH"/>
</dbReference>
<dbReference type="EMBL" id="JACGCM010001511">
    <property type="protein sequence ID" value="KAF6154161.1"/>
    <property type="molecule type" value="Genomic_DNA"/>
</dbReference>
<dbReference type="AlphaFoldDB" id="A0A7J7MH21"/>
<name>A0A7J7MH21_9MAGN</name>
<keyword evidence="3" id="KW-0326">Glycosidase</keyword>
<dbReference type="Gene3D" id="3.20.20.70">
    <property type="entry name" value="Aldolase class I"/>
    <property type="match status" value="1"/>
</dbReference>
<dbReference type="Proteomes" id="UP000541444">
    <property type="component" value="Unassembled WGS sequence"/>
</dbReference>
<dbReference type="InterPro" id="IPR013785">
    <property type="entry name" value="Aldolase_TIM"/>
</dbReference>
<evidence type="ECO:0000313" key="5">
    <source>
        <dbReference type="Proteomes" id="UP000541444"/>
    </source>
</evidence>
<dbReference type="GO" id="GO:0005975">
    <property type="term" value="P:carbohydrate metabolic process"/>
    <property type="evidence" value="ECO:0007669"/>
    <property type="project" value="InterPro"/>
</dbReference>
<evidence type="ECO:0000256" key="2">
    <source>
        <dbReference type="ARBA" id="ARBA00022801"/>
    </source>
</evidence>